<organism evidence="1 2">
    <name type="scientific">Caenorhabditis tropicalis</name>
    <dbReference type="NCBI Taxonomy" id="1561998"/>
    <lineage>
        <taxon>Eukaryota</taxon>
        <taxon>Metazoa</taxon>
        <taxon>Ecdysozoa</taxon>
        <taxon>Nematoda</taxon>
        <taxon>Chromadorea</taxon>
        <taxon>Rhabditida</taxon>
        <taxon>Rhabditina</taxon>
        <taxon>Rhabditomorpha</taxon>
        <taxon>Rhabditoidea</taxon>
        <taxon>Rhabditidae</taxon>
        <taxon>Peloderinae</taxon>
        <taxon>Caenorhabditis</taxon>
    </lineage>
</organism>
<proteinExistence type="predicted"/>
<accession>A0A1I7T2E2</accession>
<protein>
    <submittedName>
        <fullName evidence="2">Ovule protein</fullName>
    </submittedName>
</protein>
<dbReference type="Proteomes" id="UP000095282">
    <property type="component" value="Unplaced"/>
</dbReference>
<evidence type="ECO:0000313" key="1">
    <source>
        <dbReference type="Proteomes" id="UP000095282"/>
    </source>
</evidence>
<evidence type="ECO:0000313" key="2">
    <source>
        <dbReference type="WBParaSite" id="Csp11.Scaffold478.g1764.t1"/>
    </source>
</evidence>
<name>A0A1I7T2E2_9PELO</name>
<reference evidence="2" key="1">
    <citation type="submission" date="2016-11" db="UniProtKB">
        <authorList>
            <consortium name="WormBaseParasite"/>
        </authorList>
    </citation>
    <scope>IDENTIFICATION</scope>
</reference>
<dbReference type="AlphaFoldDB" id="A0A1I7T2E2"/>
<sequence length="85" mass="9796">MKKKICPFEIIFQKLTQPRRAKSTVISSFILRISRFECSALIAQSIFRTLSYALKCLISITIRSENLLVDLSETSSTDDRFNFKS</sequence>
<keyword evidence="1" id="KW-1185">Reference proteome</keyword>
<dbReference type="WBParaSite" id="Csp11.Scaffold478.g1764.t1">
    <property type="protein sequence ID" value="Csp11.Scaffold478.g1764.t1"/>
    <property type="gene ID" value="Csp11.Scaffold478.g1764"/>
</dbReference>